<dbReference type="InterPro" id="IPR000192">
    <property type="entry name" value="Aminotrans_V_dom"/>
</dbReference>
<dbReference type="Gene3D" id="3.90.1150.10">
    <property type="entry name" value="Aspartate Aminotransferase, domain 1"/>
    <property type="match status" value="1"/>
</dbReference>
<evidence type="ECO:0000313" key="12">
    <source>
        <dbReference type="EMBL" id="UOF88828.1"/>
    </source>
</evidence>
<keyword evidence="5" id="KW-0479">Metal-binding</keyword>
<evidence type="ECO:0000256" key="8">
    <source>
        <dbReference type="ARBA" id="ARBA00023014"/>
    </source>
</evidence>
<dbReference type="PANTHER" id="PTHR11601:SF34">
    <property type="entry name" value="CYSTEINE DESULFURASE"/>
    <property type="match status" value="1"/>
</dbReference>
<evidence type="ECO:0000256" key="2">
    <source>
        <dbReference type="ARBA" id="ARBA00006490"/>
    </source>
</evidence>
<evidence type="ECO:0000256" key="3">
    <source>
        <dbReference type="ARBA" id="ARBA00012239"/>
    </source>
</evidence>
<evidence type="ECO:0000256" key="1">
    <source>
        <dbReference type="ARBA" id="ARBA00001933"/>
    </source>
</evidence>
<accession>A0ABY4CE86</accession>
<name>A0ABY4CE86_9BACL</name>
<comment type="cofactor">
    <cofactor evidence="1 10">
        <name>pyridoxal 5'-phosphate</name>
        <dbReference type="ChEBI" id="CHEBI:597326"/>
    </cofactor>
</comment>
<reference evidence="12" key="1">
    <citation type="submission" date="2021-12" db="EMBL/GenBank/DDBJ databases">
        <title>Alicyclobacillaceae gen. nov., sp. nov., isolated from chalcocite enrichment system.</title>
        <authorList>
            <person name="Jiang Z."/>
        </authorList>
    </citation>
    <scope>NUCLEOTIDE SEQUENCE</scope>
    <source>
        <strain evidence="12">MYW30-H2</strain>
    </source>
</reference>
<evidence type="ECO:0000256" key="6">
    <source>
        <dbReference type="ARBA" id="ARBA00022898"/>
    </source>
</evidence>
<evidence type="ECO:0000256" key="9">
    <source>
        <dbReference type="ARBA" id="ARBA00050776"/>
    </source>
</evidence>
<dbReference type="InterPro" id="IPR015424">
    <property type="entry name" value="PyrdxlP-dep_Trfase"/>
</dbReference>
<evidence type="ECO:0000256" key="4">
    <source>
        <dbReference type="ARBA" id="ARBA00022679"/>
    </source>
</evidence>
<evidence type="ECO:0000313" key="13">
    <source>
        <dbReference type="Proteomes" id="UP000830167"/>
    </source>
</evidence>
<keyword evidence="7" id="KW-0408">Iron</keyword>
<keyword evidence="4" id="KW-0808">Transferase</keyword>
<dbReference type="Pfam" id="PF00266">
    <property type="entry name" value="Aminotran_5"/>
    <property type="match status" value="1"/>
</dbReference>
<dbReference type="PANTHER" id="PTHR11601">
    <property type="entry name" value="CYSTEINE DESULFURYLASE FAMILY MEMBER"/>
    <property type="match status" value="1"/>
</dbReference>
<gene>
    <name evidence="12" type="ORF">LSG31_12835</name>
</gene>
<dbReference type="EC" id="2.8.1.7" evidence="3"/>
<dbReference type="InterPro" id="IPR015422">
    <property type="entry name" value="PyrdxlP-dep_Trfase_small"/>
</dbReference>
<dbReference type="InterPro" id="IPR015421">
    <property type="entry name" value="PyrdxlP-dep_Trfase_major"/>
</dbReference>
<dbReference type="InterPro" id="IPR016454">
    <property type="entry name" value="Cysteine_dSase"/>
</dbReference>
<dbReference type="SUPFAM" id="SSF53383">
    <property type="entry name" value="PLP-dependent transferases"/>
    <property type="match status" value="1"/>
</dbReference>
<keyword evidence="13" id="KW-1185">Reference proteome</keyword>
<feature type="domain" description="Aminotransferase class V" evidence="11">
    <location>
        <begin position="4"/>
        <end position="364"/>
    </location>
</feature>
<dbReference type="Proteomes" id="UP000830167">
    <property type="component" value="Chromosome"/>
</dbReference>
<dbReference type="Gene3D" id="1.10.260.50">
    <property type="match status" value="1"/>
</dbReference>
<organism evidence="12 13">
    <name type="scientific">Fodinisporobacter ferrooxydans</name>
    <dbReference type="NCBI Taxonomy" id="2901836"/>
    <lineage>
        <taxon>Bacteria</taxon>
        <taxon>Bacillati</taxon>
        <taxon>Bacillota</taxon>
        <taxon>Bacilli</taxon>
        <taxon>Bacillales</taxon>
        <taxon>Alicyclobacillaceae</taxon>
        <taxon>Fodinisporobacter</taxon>
    </lineage>
</organism>
<evidence type="ECO:0000256" key="10">
    <source>
        <dbReference type="RuleBase" id="RU004504"/>
    </source>
</evidence>
<evidence type="ECO:0000259" key="11">
    <source>
        <dbReference type="Pfam" id="PF00266"/>
    </source>
</evidence>
<keyword evidence="6" id="KW-0663">Pyridoxal phosphate</keyword>
<dbReference type="PROSITE" id="PS00595">
    <property type="entry name" value="AA_TRANSFER_CLASS_5"/>
    <property type="match status" value="1"/>
</dbReference>
<evidence type="ECO:0000256" key="7">
    <source>
        <dbReference type="ARBA" id="ARBA00023004"/>
    </source>
</evidence>
<protein>
    <recommendedName>
        <fullName evidence="3">cysteine desulfurase</fullName>
        <ecNumber evidence="3">2.8.1.7</ecNumber>
    </recommendedName>
</protein>
<evidence type="ECO:0000256" key="5">
    <source>
        <dbReference type="ARBA" id="ARBA00022723"/>
    </source>
</evidence>
<dbReference type="EMBL" id="CP089291">
    <property type="protein sequence ID" value="UOF88828.1"/>
    <property type="molecule type" value="Genomic_DNA"/>
</dbReference>
<comment type="catalytic activity">
    <reaction evidence="9">
        <text>(sulfur carrier)-H + L-cysteine = (sulfur carrier)-SH + L-alanine</text>
        <dbReference type="Rhea" id="RHEA:43892"/>
        <dbReference type="Rhea" id="RHEA-COMP:14737"/>
        <dbReference type="Rhea" id="RHEA-COMP:14739"/>
        <dbReference type="ChEBI" id="CHEBI:29917"/>
        <dbReference type="ChEBI" id="CHEBI:35235"/>
        <dbReference type="ChEBI" id="CHEBI:57972"/>
        <dbReference type="ChEBI" id="CHEBI:64428"/>
        <dbReference type="EC" id="2.8.1.7"/>
    </reaction>
</comment>
<keyword evidence="8" id="KW-0411">Iron-sulfur</keyword>
<dbReference type="RefSeq" id="WP_347435506.1">
    <property type="nucleotide sequence ID" value="NZ_CP089291.1"/>
</dbReference>
<comment type="similarity">
    <text evidence="2">Belongs to the class-V pyridoxal-phosphate-dependent aminotransferase family. NifS/IscS subfamily.</text>
</comment>
<sequence>MKEVYLDHAATTFIRPEVAAAMEPFLRQFFGNPSSTHRFGRVVRGAVEKAREQVAALLHANSKEIVFTSGGTEADNAAILSAAGTDPGKKHIVTTAMEHHAVLHTCECLEKLGVEVTYLRPDANGMIQVRQVLDAIRPDTCLISIMYVNNETGAIQPIQEMVQAVRERSDVSPLIHTDAVQAAGIIDCDVQELGVDYLSLSAHKFGGAKGAGALFIRQGAPFQSFVHGGAQERGRRAGTEHVAGIVGMGIAAEKAVEERVAGYLHLHGLKQSMLQRLHEGIEDLQINSPEHSVPSILNLAIPGVSAEALLIRLDMFGIAASSGSACTSGSLQPSHVLTSMGLPLDRVKSSIRFSFSKATTMDEVLYAAEKMIQSASQQRQ</sequence>
<dbReference type="InterPro" id="IPR020578">
    <property type="entry name" value="Aminotrans_V_PyrdxlP_BS"/>
</dbReference>
<dbReference type="Gene3D" id="3.40.640.10">
    <property type="entry name" value="Type I PLP-dependent aspartate aminotransferase-like (Major domain)"/>
    <property type="match status" value="1"/>
</dbReference>
<dbReference type="PIRSF" id="PIRSF005572">
    <property type="entry name" value="NifS"/>
    <property type="match status" value="1"/>
</dbReference>
<proteinExistence type="inferred from homology"/>